<gene>
    <name evidence="3" type="primary">8232806</name>
    <name evidence="2" type="ORF">Phum_PHUM592880</name>
</gene>
<dbReference type="KEGG" id="phu:Phum_PHUM592880"/>
<sequence>MADEENNFKNKESINYCQSAVDLQNCLHSILEKILKNVSDQKFIQIYKNCYKGFEKKSDIDKPALSGSSVEAKKYHSQFNSMIKKNVFAAIEETINGMNNKLKELEELKKEQRPPGNALKHIIPFEYVSLSTKKEELESCIKREQEALKLLKARLMQKRIKAQQQHLVLLESVSDIEKSVFRTTKI</sequence>
<name>E0W2H6_PEDHC</name>
<dbReference type="Proteomes" id="UP000009046">
    <property type="component" value="Unassembled WGS sequence"/>
</dbReference>
<keyword evidence="1" id="KW-0175">Coiled coil</keyword>
<dbReference type="EMBL" id="DS235878">
    <property type="protein sequence ID" value="EEB19832.1"/>
    <property type="molecule type" value="Genomic_DNA"/>
</dbReference>
<dbReference type="EnsemblMetazoa" id="PHUM592880-RA">
    <property type="protein sequence ID" value="PHUM592880-PA"/>
    <property type="gene ID" value="PHUM592880"/>
</dbReference>
<evidence type="ECO:0000313" key="4">
    <source>
        <dbReference type="Proteomes" id="UP000009046"/>
    </source>
</evidence>
<dbReference type="CTD" id="8232806"/>
<reference evidence="3" key="3">
    <citation type="submission" date="2021-02" db="UniProtKB">
        <authorList>
            <consortium name="EnsemblMetazoa"/>
        </authorList>
    </citation>
    <scope>IDENTIFICATION</scope>
    <source>
        <strain evidence="3">USDA</strain>
    </source>
</reference>
<dbReference type="EMBL" id="AAZO01007226">
    <property type="status" value="NOT_ANNOTATED_CDS"/>
    <property type="molecule type" value="Genomic_DNA"/>
</dbReference>
<dbReference type="InParanoid" id="E0W2H6"/>
<dbReference type="AlphaFoldDB" id="E0W2H6"/>
<dbReference type="GeneID" id="8232806"/>
<reference evidence="2" key="1">
    <citation type="submission" date="2007-04" db="EMBL/GenBank/DDBJ databases">
        <title>Annotation of Pediculus humanus corporis strain USDA.</title>
        <authorList>
            <person name="Kirkness E."/>
            <person name="Hannick L."/>
            <person name="Hass B."/>
            <person name="Bruggner R."/>
            <person name="Lawson D."/>
            <person name="Bidwell S."/>
            <person name="Joardar V."/>
            <person name="Caler E."/>
            <person name="Walenz B."/>
            <person name="Inman J."/>
            <person name="Schobel S."/>
            <person name="Galinsky K."/>
            <person name="Amedeo P."/>
            <person name="Strausberg R."/>
        </authorList>
    </citation>
    <scope>NUCLEOTIDE SEQUENCE</scope>
    <source>
        <strain evidence="2">USDA</strain>
    </source>
</reference>
<dbReference type="RefSeq" id="XP_002432570.1">
    <property type="nucleotide sequence ID" value="XM_002432525.1"/>
</dbReference>
<feature type="coiled-coil region" evidence="1">
    <location>
        <begin position="88"/>
        <end position="161"/>
    </location>
</feature>
<evidence type="ECO:0000313" key="2">
    <source>
        <dbReference type="EMBL" id="EEB19832.1"/>
    </source>
</evidence>
<evidence type="ECO:0000313" key="3">
    <source>
        <dbReference type="EnsemblMetazoa" id="PHUM592880-PA"/>
    </source>
</evidence>
<proteinExistence type="predicted"/>
<organism>
    <name type="scientific">Pediculus humanus subsp. corporis</name>
    <name type="common">Body louse</name>
    <dbReference type="NCBI Taxonomy" id="121224"/>
    <lineage>
        <taxon>Eukaryota</taxon>
        <taxon>Metazoa</taxon>
        <taxon>Ecdysozoa</taxon>
        <taxon>Arthropoda</taxon>
        <taxon>Hexapoda</taxon>
        <taxon>Insecta</taxon>
        <taxon>Pterygota</taxon>
        <taxon>Neoptera</taxon>
        <taxon>Paraneoptera</taxon>
        <taxon>Psocodea</taxon>
        <taxon>Troctomorpha</taxon>
        <taxon>Phthiraptera</taxon>
        <taxon>Anoplura</taxon>
        <taxon>Pediculidae</taxon>
        <taxon>Pediculus</taxon>
    </lineage>
</organism>
<evidence type="ECO:0000256" key="1">
    <source>
        <dbReference type="SAM" id="Coils"/>
    </source>
</evidence>
<keyword evidence="4" id="KW-1185">Reference proteome</keyword>
<dbReference type="HOGENOM" id="CLU_1456115_0_0_1"/>
<reference evidence="2" key="2">
    <citation type="submission" date="2007-04" db="EMBL/GenBank/DDBJ databases">
        <title>The genome of the human body louse.</title>
        <authorList>
            <consortium name="The Human Body Louse Genome Consortium"/>
            <person name="Kirkness E."/>
            <person name="Walenz B."/>
            <person name="Hass B."/>
            <person name="Bruggner R."/>
            <person name="Strausberg R."/>
        </authorList>
    </citation>
    <scope>NUCLEOTIDE SEQUENCE</scope>
    <source>
        <strain evidence="2">USDA</strain>
    </source>
</reference>
<dbReference type="VEuPathDB" id="VectorBase:PHUM592880"/>
<accession>E0W2H6</accession>
<protein>
    <submittedName>
        <fullName evidence="2 3">Uncharacterized protein</fullName>
    </submittedName>
</protein>